<sequence>MCSNNVQNENFVTDAEPSPDKEHDPTIEKKSHRQVAPEQSEPQQNIKTITNVINISNAQGVHIGPKNKIYLSNSKKKKKKNHKLQSAIPKEISKLMCRNDPLSKDVITLVATHIGENWRSACRSLDYSDGQIYQFEEYYHRNGVKEIVNQILTDWTQNKPQESTIGALVTALWYASETDVIQRLTVELSQS</sequence>
<name>A0AAN7PN47_9COLE</name>
<reference evidence="4" key="1">
    <citation type="submission" date="2023-01" db="EMBL/GenBank/DDBJ databases">
        <title>Key to firefly adult light organ development and bioluminescence: homeobox transcription factors regulate luciferase expression and transportation to peroxisome.</title>
        <authorList>
            <person name="Fu X."/>
        </authorList>
    </citation>
    <scope>NUCLEOTIDE SEQUENCE [LARGE SCALE GENOMIC DNA]</scope>
</reference>
<feature type="region of interest" description="Disordered" evidence="1">
    <location>
        <begin position="1"/>
        <end position="45"/>
    </location>
</feature>
<evidence type="ECO:0000313" key="4">
    <source>
        <dbReference type="Proteomes" id="UP001353858"/>
    </source>
</evidence>
<dbReference type="CDD" id="cd01670">
    <property type="entry name" value="Death"/>
    <property type="match status" value="1"/>
</dbReference>
<feature type="compositionally biased region" description="Polar residues" evidence="1">
    <location>
        <begin position="1"/>
        <end position="11"/>
    </location>
</feature>
<dbReference type="Pfam" id="PF00531">
    <property type="entry name" value="Death"/>
    <property type="match status" value="1"/>
</dbReference>
<gene>
    <name evidence="3" type="ORF">RN001_016333</name>
</gene>
<evidence type="ECO:0000259" key="2">
    <source>
        <dbReference type="PROSITE" id="PS50017"/>
    </source>
</evidence>
<dbReference type="InterPro" id="IPR011029">
    <property type="entry name" value="DEATH-like_dom_sf"/>
</dbReference>
<dbReference type="InterPro" id="IPR000488">
    <property type="entry name" value="Death_dom"/>
</dbReference>
<evidence type="ECO:0000256" key="1">
    <source>
        <dbReference type="SAM" id="MobiDB-lite"/>
    </source>
</evidence>
<proteinExistence type="predicted"/>
<keyword evidence="4" id="KW-1185">Reference proteome</keyword>
<comment type="caution">
    <text evidence="3">The sequence shown here is derived from an EMBL/GenBank/DDBJ whole genome shotgun (WGS) entry which is preliminary data.</text>
</comment>
<dbReference type="PROSITE" id="PS50017">
    <property type="entry name" value="DEATH_DOMAIN"/>
    <property type="match status" value="1"/>
</dbReference>
<dbReference type="AlphaFoldDB" id="A0AAN7PN47"/>
<dbReference type="EMBL" id="JARPUR010000008">
    <property type="protein sequence ID" value="KAK4872209.1"/>
    <property type="molecule type" value="Genomic_DNA"/>
</dbReference>
<organism evidence="3 4">
    <name type="scientific">Aquatica leii</name>
    <dbReference type="NCBI Taxonomy" id="1421715"/>
    <lineage>
        <taxon>Eukaryota</taxon>
        <taxon>Metazoa</taxon>
        <taxon>Ecdysozoa</taxon>
        <taxon>Arthropoda</taxon>
        <taxon>Hexapoda</taxon>
        <taxon>Insecta</taxon>
        <taxon>Pterygota</taxon>
        <taxon>Neoptera</taxon>
        <taxon>Endopterygota</taxon>
        <taxon>Coleoptera</taxon>
        <taxon>Polyphaga</taxon>
        <taxon>Elateriformia</taxon>
        <taxon>Elateroidea</taxon>
        <taxon>Lampyridae</taxon>
        <taxon>Luciolinae</taxon>
        <taxon>Aquatica</taxon>
    </lineage>
</organism>
<feature type="compositionally biased region" description="Basic and acidic residues" evidence="1">
    <location>
        <begin position="18"/>
        <end position="29"/>
    </location>
</feature>
<dbReference type="GO" id="GO:0007165">
    <property type="term" value="P:signal transduction"/>
    <property type="evidence" value="ECO:0007669"/>
    <property type="project" value="InterPro"/>
</dbReference>
<dbReference type="Gene3D" id="1.10.533.10">
    <property type="entry name" value="Death Domain, Fas"/>
    <property type="match status" value="1"/>
</dbReference>
<evidence type="ECO:0000313" key="3">
    <source>
        <dbReference type="EMBL" id="KAK4872209.1"/>
    </source>
</evidence>
<accession>A0AAN7PN47</accession>
<feature type="domain" description="Death" evidence="2">
    <location>
        <begin position="103"/>
        <end position="188"/>
    </location>
</feature>
<dbReference type="Proteomes" id="UP001353858">
    <property type="component" value="Unassembled WGS sequence"/>
</dbReference>
<dbReference type="SUPFAM" id="SSF47986">
    <property type="entry name" value="DEATH domain"/>
    <property type="match status" value="1"/>
</dbReference>
<protein>
    <recommendedName>
        <fullName evidence="2">Death domain-containing protein</fullName>
    </recommendedName>
</protein>